<dbReference type="EMBL" id="BMAW01019252">
    <property type="protein sequence ID" value="GFT62443.1"/>
    <property type="molecule type" value="Genomic_DNA"/>
</dbReference>
<proteinExistence type="predicted"/>
<evidence type="ECO:0000313" key="2">
    <source>
        <dbReference type="Proteomes" id="UP000887013"/>
    </source>
</evidence>
<sequence length="100" mass="11313">MKPGMEESDGFTVVTNKKKRVSPIFIDECLNTPDLLQEISEKTKSKILGKIVNGKLKVFPETPKELRIIQNLISVKKLKSLTFDLQNEKNVKSSHSRSPC</sequence>
<gene>
    <name evidence="1" type="ORF">NPIL_554031</name>
</gene>
<reference evidence="1" key="1">
    <citation type="submission" date="2020-08" db="EMBL/GenBank/DDBJ databases">
        <title>Multicomponent nature underlies the extraordinary mechanical properties of spider dragline silk.</title>
        <authorList>
            <person name="Kono N."/>
            <person name="Nakamura H."/>
            <person name="Mori M."/>
            <person name="Yoshida Y."/>
            <person name="Ohtoshi R."/>
            <person name="Malay A.D."/>
            <person name="Moran D.A.P."/>
            <person name="Tomita M."/>
            <person name="Numata K."/>
            <person name="Arakawa K."/>
        </authorList>
    </citation>
    <scope>NUCLEOTIDE SEQUENCE</scope>
</reference>
<evidence type="ECO:0000313" key="1">
    <source>
        <dbReference type="EMBL" id="GFT62443.1"/>
    </source>
</evidence>
<accession>A0A8X6PBU3</accession>
<name>A0A8X6PBU3_NEPPI</name>
<dbReference type="OrthoDB" id="6431880at2759"/>
<organism evidence="1 2">
    <name type="scientific">Nephila pilipes</name>
    <name type="common">Giant wood spider</name>
    <name type="synonym">Nephila maculata</name>
    <dbReference type="NCBI Taxonomy" id="299642"/>
    <lineage>
        <taxon>Eukaryota</taxon>
        <taxon>Metazoa</taxon>
        <taxon>Ecdysozoa</taxon>
        <taxon>Arthropoda</taxon>
        <taxon>Chelicerata</taxon>
        <taxon>Arachnida</taxon>
        <taxon>Araneae</taxon>
        <taxon>Araneomorphae</taxon>
        <taxon>Entelegynae</taxon>
        <taxon>Araneoidea</taxon>
        <taxon>Nephilidae</taxon>
        <taxon>Nephila</taxon>
    </lineage>
</organism>
<dbReference type="AlphaFoldDB" id="A0A8X6PBU3"/>
<keyword evidence="2" id="KW-1185">Reference proteome</keyword>
<protein>
    <submittedName>
        <fullName evidence="1">Uncharacterized protein</fullName>
    </submittedName>
</protein>
<dbReference type="Proteomes" id="UP000887013">
    <property type="component" value="Unassembled WGS sequence"/>
</dbReference>
<comment type="caution">
    <text evidence="1">The sequence shown here is derived from an EMBL/GenBank/DDBJ whole genome shotgun (WGS) entry which is preliminary data.</text>
</comment>